<feature type="signal peptide" evidence="13">
    <location>
        <begin position="1"/>
        <end position="16"/>
    </location>
</feature>
<evidence type="ECO:0000256" key="12">
    <source>
        <dbReference type="SAM" id="Phobius"/>
    </source>
</evidence>
<keyword evidence="10" id="KW-0393">Immunoglobulin domain</keyword>
<dbReference type="InterPro" id="IPR013783">
    <property type="entry name" value="Ig-like_fold"/>
</dbReference>
<feature type="region of interest" description="Disordered" evidence="11">
    <location>
        <begin position="478"/>
        <end position="504"/>
    </location>
</feature>
<protein>
    <recommendedName>
        <fullName evidence="14">Ig-like domain-containing protein</fullName>
    </recommendedName>
</protein>
<dbReference type="PANTHER" id="PTHR44170">
    <property type="entry name" value="PROTEIN SIDEKICK"/>
    <property type="match status" value="1"/>
</dbReference>
<dbReference type="InterPro" id="IPR003598">
    <property type="entry name" value="Ig_sub2"/>
</dbReference>
<evidence type="ECO:0000256" key="9">
    <source>
        <dbReference type="ARBA" id="ARBA00023180"/>
    </source>
</evidence>
<proteinExistence type="predicted"/>
<keyword evidence="9" id="KW-0325">Glycoprotein</keyword>
<gene>
    <name evidence="15" type="ORF">OXX778_LOCUS2502</name>
</gene>
<comment type="caution">
    <text evidence="15">The sequence shown here is derived from an EMBL/GenBank/DDBJ whole genome shotgun (WGS) entry which is preliminary data.</text>
</comment>
<evidence type="ECO:0000256" key="10">
    <source>
        <dbReference type="ARBA" id="ARBA00023319"/>
    </source>
</evidence>
<feature type="chain" id="PRO_5032777354" description="Ig-like domain-containing protein" evidence="13">
    <location>
        <begin position="17"/>
        <end position="504"/>
    </location>
</feature>
<feature type="compositionally biased region" description="Low complexity" evidence="11">
    <location>
        <begin position="485"/>
        <end position="504"/>
    </location>
</feature>
<keyword evidence="7" id="KW-1015">Disulfide bond</keyword>
<dbReference type="SMART" id="SM00409">
    <property type="entry name" value="IG"/>
    <property type="match status" value="3"/>
</dbReference>
<dbReference type="AlphaFoldDB" id="A0A813MP77"/>
<dbReference type="CDD" id="cd00096">
    <property type="entry name" value="Ig"/>
    <property type="match status" value="1"/>
</dbReference>
<reference evidence="15" key="1">
    <citation type="submission" date="2021-02" db="EMBL/GenBank/DDBJ databases">
        <authorList>
            <person name="Nowell W R."/>
        </authorList>
    </citation>
    <scope>NUCLEOTIDE SEQUENCE</scope>
    <source>
        <strain evidence="15">Ploen Becks lab</strain>
    </source>
</reference>
<keyword evidence="2 12" id="KW-0812">Transmembrane</keyword>
<keyword evidence="6 12" id="KW-0472">Membrane</keyword>
<evidence type="ECO:0000256" key="7">
    <source>
        <dbReference type="ARBA" id="ARBA00023157"/>
    </source>
</evidence>
<evidence type="ECO:0000256" key="4">
    <source>
        <dbReference type="ARBA" id="ARBA00022737"/>
    </source>
</evidence>
<dbReference type="GO" id="GO:0098609">
    <property type="term" value="P:cell-cell adhesion"/>
    <property type="evidence" value="ECO:0007669"/>
    <property type="project" value="TreeGrafter"/>
</dbReference>
<evidence type="ECO:0000313" key="15">
    <source>
        <dbReference type="EMBL" id="CAF0725756.1"/>
    </source>
</evidence>
<keyword evidence="4" id="KW-0677">Repeat</keyword>
<dbReference type="PROSITE" id="PS50835">
    <property type="entry name" value="IG_LIKE"/>
    <property type="match status" value="2"/>
</dbReference>
<evidence type="ECO:0000256" key="6">
    <source>
        <dbReference type="ARBA" id="ARBA00023136"/>
    </source>
</evidence>
<feature type="domain" description="Ig-like" evidence="14">
    <location>
        <begin position="13"/>
        <end position="111"/>
    </location>
</feature>
<accession>A0A813MP77</accession>
<organism evidence="15 16">
    <name type="scientific">Brachionus calyciflorus</name>
    <dbReference type="NCBI Taxonomy" id="104777"/>
    <lineage>
        <taxon>Eukaryota</taxon>
        <taxon>Metazoa</taxon>
        <taxon>Spiralia</taxon>
        <taxon>Gnathifera</taxon>
        <taxon>Rotifera</taxon>
        <taxon>Eurotatoria</taxon>
        <taxon>Monogononta</taxon>
        <taxon>Pseudotrocha</taxon>
        <taxon>Ploima</taxon>
        <taxon>Brachionidae</taxon>
        <taxon>Brachionus</taxon>
    </lineage>
</organism>
<name>A0A813MP77_9BILA</name>
<dbReference type="FunFam" id="2.60.40.10:FF:000016">
    <property type="entry name" value="Fibroblast growth factor receptor"/>
    <property type="match status" value="1"/>
</dbReference>
<dbReference type="Gene3D" id="2.60.40.10">
    <property type="entry name" value="Immunoglobulins"/>
    <property type="match status" value="2"/>
</dbReference>
<evidence type="ECO:0000256" key="1">
    <source>
        <dbReference type="ARBA" id="ARBA00004167"/>
    </source>
</evidence>
<evidence type="ECO:0000256" key="8">
    <source>
        <dbReference type="ARBA" id="ARBA00023170"/>
    </source>
</evidence>
<keyword evidence="16" id="KW-1185">Reference proteome</keyword>
<dbReference type="OrthoDB" id="10071799at2759"/>
<evidence type="ECO:0000256" key="11">
    <source>
        <dbReference type="SAM" id="MobiDB-lite"/>
    </source>
</evidence>
<keyword evidence="8" id="KW-0675">Receptor</keyword>
<keyword evidence="5 12" id="KW-1133">Transmembrane helix</keyword>
<feature type="transmembrane region" description="Helical" evidence="12">
    <location>
        <begin position="348"/>
        <end position="371"/>
    </location>
</feature>
<dbReference type="EMBL" id="CAJNOC010000197">
    <property type="protein sequence ID" value="CAF0725756.1"/>
    <property type="molecule type" value="Genomic_DNA"/>
</dbReference>
<dbReference type="GO" id="GO:0016020">
    <property type="term" value="C:membrane"/>
    <property type="evidence" value="ECO:0007669"/>
    <property type="project" value="UniProtKB-SubCell"/>
</dbReference>
<dbReference type="SMART" id="SM00408">
    <property type="entry name" value="IGc2"/>
    <property type="match status" value="2"/>
</dbReference>
<dbReference type="PANTHER" id="PTHR44170:SF6">
    <property type="entry name" value="CONTACTIN"/>
    <property type="match status" value="1"/>
</dbReference>
<evidence type="ECO:0000256" key="3">
    <source>
        <dbReference type="ARBA" id="ARBA00022729"/>
    </source>
</evidence>
<evidence type="ECO:0000256" key="2">
    <source>
        <dbReference type="ARBA" id="ARBA00022692"/>
    </source>
</evidence>
<feature type="domain" description="Ig-like" evidence="14">
    <location>
        <begin position="137"/>
        <end position="218"/>
    </location>
</feature>
<dbReference type="Pfam" id="PF07679">
    <property type="entry name" value="I-set"/>
    <property type="match status" value="2"/>
</dbReference>
<evidence type="ECO:0000259" key="14">
    <source>
        <dbReference type="PROSITE" id="PS50835"/>
    </source>
</evidence>
<dbReference type="InterPro" id="IPR013098">
    <property type="entry name" value="Ig_I-set"/>
</dbReference>
<dbReference type="InterPro" id="IPR036179">
    <property type="entry name" value="Ig-like_dom_sf"/>
</dbReference>
<comment type="subcellular location">
    <subcellularLocation>
        <location evidence="1">Membrane</location>
        <topology evidence="1">Single-pass membrane protein</topology>
    </subcellularLocation>
</comment>
<keyword evidence="3 13" id="KW-0732">Signal</keyword>
<evidence type="ECO:0000313" key="16">
    <source>
        <dbReference type="Proteomes" id="UP000663879"/>
    </source>
</evidence>
<sequence>MINILIVIALISPILANGNITYITLNSNMTYEFQKGDQCELTCPVNQVENSSFIISWFKNKNKISSILTTGRIKIDLNKLSISNFLKLDSGLYHCELITGTGLIIKSSAVKLEFQGMLQRVDNQKSEQSNEIKGEAPEFMNYQENKTLYHYVNSKIELDCLATGSPQPNVLWYKNNQVVSEEEYGIVRNLMLFKFKNLLPSDSGDYKCQVFNQYGEISRSFKILIVQTEKIIVKFNETIPIKCSASDKNDWFVKFKNSDFYSDVKIQIANDDFHLLNIKSESNLIQLPDGSLVIKQANVLNNGLFACRSAGQVDIKVYEIDVIDYRPESVLIQSPIAHNYEISTPTPVIIIAVLSIVSIILILTLSMYYVCNLKNSKNEIQNDNFHKQMQVNHISANVNNPSTIPIDYFKSRRFSHIPEVSTSTPSQVYPSQMFRSQTIRPNYTIGNMSHQQFSHPVYQQDLFMTVQQNQPIYYQPSSIQHQSHTRMNSSSATRSNSYRSVTRY</sequence>
<dbReference type="Proteomes" id="UP000663879">
    <property type="component" value="Unassembled WGS sequence"/>
</dbReference>
<dbReference type="InterPro" id="IPR007110">
    <property type="entry name" value="Ig-like_dom"/>
</dbReference>
<evidence type="ECO:0000256" key="5">
    <source>
        <dbReference type="ARBA" id="ARBA00022989"/>
    </source>
</evidence>
<dbReference type="InterPro" id="IPR003599">
    <property type="entry name" value="Ig_sub"/>
</dbReference>
<dbReference type="SUPFAM" id="SSF48726">
    <property type="entry name" value="Immunoglobulin"/>
    <property type="match status" value="2"/>
</dbReference>
<evidence type="ECO:0000256" key="13">
    <source>
        <dbReference type="SAM" id="SignalP"/>
    </source>
</evidence>